<evidence type="ECO:0000313" key="1">
    <source>
        <dbReference type="EMBL" id="TQN73418.1"/>
    </source>
</evidence>
<keyword evidence="2" id="KW-1185">Reference proteome</keyword>
<dbReference type="EMBL" id="PUHP01000097">
    <property type="protein sequence ID" value="TQN73418.1"/>
    <property type="molecule type" value="Genomic_DNA"/>
</dbReference>
<dbReference type="AlphaFoldDB" id="A0A5Q4C260"/>
<name>A0A5Q4C260_9PEZI</name>
<accession>A0A5Q4C260</accession>
<reference evidence="1 2" key="1">
    <citation type="journal article" date="2019" name="Sci. Rep.">
        <title>Colletotrichum shisoi sp. nov., an anthracnose pathogen of Perilla frutescens in Japan: molecular phylogenetic, morphological and genomic evidence.</title>
        <authorList>
            <person name="Gan P."/>
            <person name="Tsushima A."/>
            <person name="Hiroyama R."/>
            <person name="Narusaka M."/>
            <person name="Takano Y."/>
            <person name="Narusaka Y."/>
            <person name="Kawaradani M."/>
            <person name="Damm U."/>
            <person name="Shirasu K."/>
        </authorList>
    </citation>
    <scope>NUCLEOTIDE SEQUENCE [LARGE SCALE GENOMIC DNA]</scope>
    <source>
        <strain evidence="1 2">PG-2018a</strain>
    </source>
</reference>
<evidence type="ECO:0000313" key="2">
    <source>
        <dbReference type="Proteomes" id="UP000326340"/>
    </source>
</evidence>
<comment type="caution">
    <text evidence="1">The sequence shown here is derived from an EMBL/GenBank/DDBJ whole genome shotgun (WGS) entry which is preliminary data.</text>
</comment>
<proteinExistence type="predicted"/>
<gene>
    <name evidence="1" type="ORF">CSHISOI_02046</name>
</gene>
<organism evidence="1 2">
    <name type="scientific">Colletotrichum shisoi</name>
    <dbReference type="NCBI Taxonomy" id="2078593"/>
    <lineage>
        <taxon>Eukaryota</taxon>
        <taxon>Fungi</taxon>
        <taxon>Dikarya</taxon>
        <taxon>Ascomycota</taxon>
        <taxon>Pezizomycotina</taxon>
        <taxon>Sordariomycetes</taxon>
        <taxon>Hypocreomycetidae</taxon>
        <taxon>Glomerellales</taxon>
        <taxon>Glomerellaceae</taxon>
        <taxon>Colletotrichum</taxon>
        <taxon>Colletotrichum destructivum species complex</taxon>
    </lineage>
</organism>
<sequence>MTAVNYPPLLAALGTSAWPKAASRSHKVSRSGPPGSPACACCHPTADCAAVPVSSGLKQTGTEPRMLSESLLFCCMASNDWSSSRSRFRSSWIHTPPICLCCPAYPSVKHESLDVNAPN</sequence>
<dbReference type="Proteomes" id="UP000326340">
    <property type="component" value="Unassembled WGS sequence"/>
</dbReference>
<protein>
    <submittedName>
        <fullName evidence="1">Uncharacterized protein</fullName>
    </submittedName>
</protein>